<keyword evidence="4" id="KW-1185">Reference proteome</keyword>
<feature type="chain" id="PRO_5017345131" description="Deoxyribonuclease NucA/NucB domain-containing protein" evidence="1">
    <location>
        <begin position="21"/>
        <end position="117"/>
    </location>
</feature>
<dbReference type="Pfam" id="PF14040">
    <property type="entry name" value="DNase_NucA_NucB"/>
    <property type="match status" value="1"/>
</dbReference>
<dbReference type="OrthoDB" id="2748312at2759"/>
<feature type="non-terminal residue" evidence="3">
    <location>
        <position position="117"/>
    </location>
</feature>
<dbReference type="STRING" id="2070753.A0A3A2ZGL4"/>
<name>A0A3A2ZGL4_9EURO</name>
<evidence type="ECO:0000313" key="4">
    <source>
        <dbReference type="Proteomes" id="UP000266188"/>
    </source>
</evidence>
<feature type="domain" description="Deoxyribonuclease NucA/NucB" evidence="2">
    <location>
        <begin position="43"/>
        <end position="116"/>
    </location>
</feature>
<sequence>MHLATLITTLAGLYTVGVFSNTLERRSPNKLMIFDCSKPKLNGVNCQGLPESLTWDQPGEPKQMKRARKAGCGENNRCSEKNFGKPGWNCDEYPFRSVKQSDDVDQVNRCVLQGHNS</sequence>
<feature type="signal peptide" evidence="1">
    <location>
        <begin position="1"/>
        <end position="20"/>
    </location>
</feature>
<accession>A0A3A2ZGL4</accession>
<dbReference type="AlphaFoldDB" id="A0A3A2ZGL4"/>
<evidence type="ECO:0000313" key="3">
    <source>
        <dbReference type="EMBL" id="RJE18464.1"/>
    </source>
</evidence>
<reference evidence="4" key="1">
    <citation type="submission" date="2017-02" db="EMBL/GenBank/DDBJ databases">
        <authorList>
            <person name="Tafer H."/>
            <person name="Lopandic K."/>
        </authorList>
    </citation>
    <scope>NUCLEOTIDE SEQUENCE [LARGE SCALE GENOMIC DNA]</scope>
    <source>
        <strain evidence="4">CBS 366.77</strain>
    </source>
</reference>
<dbReference type="InterPro" id="IPR029476">
    <property type="entry name" value="DNase_NucA_NucB"/>
</dbReference>
<comment type="caution">
    <text evidence="3">The sequence shown here is derived from an EMBL/GenBank/DDBJ whole genome shotgun (WGS) entry which is preliminary data.</text>
</comment>
<protein>
    <recommendedName>
        <fullName evidence="2">Deoxyribonuclease NucA/NucB domain-containing protein</fullName>
    </recommendedName>
</protein>
<proteinExistence type="predicted"/>
<keyword evidence="1" id="KW-0732">Signal</keyword>
<gene>
    <name evidence="3" type="ORF">PHISCL_09208</name>
</gene>
<evidence type="ECO:0000259" key="2">
    <source>
        <dbReference type="Pfam" id="PF14040"/>
    </source>
</evidence>
<organism evidence="3 4">
    <name type="scientific">Aspergillus sclerotialis</name>
    <dbReference type="NCBI Taxonomy" id="2070753"/>
    <lineage>
        <taxon>Eukaryota</taxon>
        <taxon>Fungi</taxon>
        <taxon>Dikarya</taxon>
        <taxon>Ascomycota</taxon>
        <taxon>Pezizomycotina</taxon>
        <taxon>Eurotiomycetes</taxon>
        <taxon>Eurotiomycetidae</taxon>
        <taxon>Eurotiales</taxon>
        <taxon>Aspergillaceae</taxon>
        <taxon>Aspergillus</taxon>
        <taxon>Aspergillus subgen. Polypaecilum</taxon>
    </lineage>
</organism>
<dbReference type="Proteomes" id="UP000266188">
    <property type="component" value="Unassembled WGS sequence"/>
</dbReference>
<evidence type="ECO:0000256" key="1">
    <source>
        <dbReference type="SAM" id="SignalP"/>
    </source>
</evidence>
<dbReference type="EMBL" id="MVGC01000549">
    <property type="protein sequence ID" value="RJE18464.1"/>
    <property type="molecule type" value="Genomic_DNA"/>
</dbReference>